<dbReference type="SUPFAM" id="SSF81301">
    <property type="entry name" value="Nucleotidyltransferase"/>
    <property type="match status" value="1"/>
</dbReference>
<organism evidence="1 2">
    <name type="scientific">Aerophobetes bacterium</name>
    <dbReference type="NCBI Taxonomy" id="2030807"/>
    <lineage>
        <taxon>Bacteria</taxon>
        <taxon>Candidatus Aerophobota</taxon>
    </lineage>
</organism>
<gene>
    <name evidence="1" type="ORF">COB11_05865</name>
</gene>
<comment type="caution">
    <text evidence="1">The sequence shown here is derived from an EMBL/GenBank/DDBJ whole genome shotgun (WGS) entry which is preliminary data.</text>
</comment>
<dbReference type="Proteomes" id="UP000217838">
    <property type="component" value="Unassembled WGS sequence"/>
</dbReference>
<evidence type="ECO:0000313" key="2">
    <source>
        <dbReference type="Proteomes" id="UP000217838"/>
    </source>
</evidence>
<accession>A0A2A4YFL6</accession>
<dbReference type="AlphaFoldDB" id="A0A2A4YFL6"/>
<dbReference type="PANTHER" id="PTHR34822">
    <property type="entry name" value="GRPB DOMAIN PROTEIN (AFU_ORTHOLOGUE AFUA_1G01530)"/>
    <property type="match status" value="1"/>
</dbReference>
<evidence type="ECO:0008006" key="3">
    <source>
        <dbReference type="Google" id="ProtNLM"/>
    </source>
</evidence>
<dbReference type="Pfam" id="PF04229">
    <property type="entry name" value="GrpB"/>
    <property type="match status" value="1"/>
</dbReference>
<dbReference type="PANTHER" id="PTHR34822:SF1">
    <property type="entry name" value="GRPB FAMILY PROTEIN"/>
    <property type="match status" value="1"/>
</dbReference>
<dbReference type="InterPro" id="IPR043519">
    <property type="entry name" value="NT_sf"/>
</dbReference>
<evidence type="ECO:0000313" key="1">
    <source>
        <dbReference type="EMBL" id="PCI93125.1"/>
    </source>
</evidence>
<protein>
    <recommendedName>
        <fullName evidence="3">GrpB family protein</fullName>
    </recommendedName>
</protein>
<dbReference type="InterPro" id="IPR007344">
    <property type="entry name" value="GrpB/CoaE"/>
</dbReference>
<dbReference type="EMBL" id="NVUU01000071">
    <property type="protein sequence ID" value="PCI93125.1"/>
    <property type="molecule type" value="Genomic_DNA"/>
</dbReference>
<sequence>MAKTLEIAPYNSEWPKLFDKEKKILSKPLYNWVFDTEHIGSTAIPGLAAKPTIDILMGVADFDVVDVFCIDPMIDLGYDYIEEYEKIFPERRFFQKLDKDGNHLFHVHLVQFNGPFWHKHLFFRNYLRKHKDVAKEYETLKKDLLSKNGDIEAYLKGKTSFVRKIESLMKK</sequence>
<proteinExistence type="predicted"/>
<reference evidence="2" key="1">
    <citation type="submission" date="2017-08" db="EMBL/GenBank/DDBJ databases">
        <title>A dynamic microbial community with high functional redundancy inhabits the cold, oxic subseafloor aquifer.</title>
        <authorList>
            <person name="Tully B.J."/>
            <person name="Wheat C.G."/>
            <person name="Glazer B.T."/>
            <person name="Huber J.A."/>
        </authorList>
    </citation>
    <scope>NUCLEOTIDE SEQUENCE [LARGE SCALE GENOMIC DNA]</scope>
</reference>
<name>A0A2A4YFL6_UNCAE</name>
<dbReference type="Gene3D" id="3.30.460.10">
    <property type="entry name" value="Beta Polymerase, domain 2"/>
    <property type="match status" value="1"/>
</dbReference>